<reference evidence="1 2" key="1">
    <citation type="journal article" date="2014" name="Int. J. Syst. Evol. Microbiol.">
        <title>Complete genome sequence of Corynebacterium casei LMG S-19264T (=DSM 44701T), isolated from a smear-ripened cheese.</title>
        <authorList>
            <consortium name="US DOE Joint Genome Institute (JGI-PGF)"/>
            <person name="Walter F."/>
            <person name="Albersmeier A."/>
            <person name="Kalinowski J."/>
            <person name="Ruckert C."/>
        </authorList>
    </citation>
    <scope>NUCLEOTIDE SEQUENCE [LARGE SCALE GENOMIC DNA]</scope>
    <source>
        <strain evidence="1 2">CGMCC 1.9161</strain>
    </source>
</reference>
<sequence>MPADMILISRFPTKPGKAGGLAAAMPSTPDRRILVALEGDEVVTLEPISAHDSLAALRDTVSGLAGDLASWLAGDIRRELLAFVEAPKPCEGLLPDTPFLQLRHVEVKPDRMGGYRKWRDETIFDVVRGAEEVESFLAYHSTVSGQPGVMFVSGFSVDPTTYGAVFASERYRTIVQEAGDQFITGGTDGLYTKIYQAPTQLAA</sequence>
<comment type="caution">
    <text evidence="1">The sequence shown here is derived from an EMBL/GenBank/DDBJ whole genome shotgun (WGS) entry which is preliminary data.</text>
</comment>
<organism evidence="1 2">
    <name type="scientific">Salinarimonas ramus</name>
    <dbReference type="NCBI Taxonomy" id="690164"/>
    <lineage>
        <taxon>Bacteria</taxon>
        <taxon>Pseudomonadati</taxon>
        <taxon>Pseudomonadota</taxon>
        <taxon>Alphaproteobacteria</taxon>
        <taxon>Hyphomicrobiales</taxon>
        <taxon>Salinarimonadaceae</taxon>
        <taxon>Salinarimonas</taxon>
    </lineage>
</organism>
<proteinExistence type="predicted"/>
<dbReference type="EMBL" id="BMMF01000004">
    <property type="protein sequence ID" value="GGK30762.1"/>
    <property type="molecule type" value="Genomic_DNA"/>
</dbReference>
<evidence type="ECO:0000313" key="1">
    <source>
        <dbReference type="EMBL" id="GGK30762.1"/>
    </source>
</evidence>
<dbReference type="AlphaFoldDB" id="A0A917Q6G0"/>
<dbReference type="RefSeq" id="WP_188911592.1">
    <property type="nucleotide sequence ID" value="NZ_BMMF01000004.1"/>
</dbReference>
<keyword evidence="2" id="KW-1185">Reference proteome</keyword>
<dbReference type="Proteomes" id="UP000600449">
    <property type="component" value="Unassembled WGS sequence"/>
</dbReference>
<protein>
    <submittedName>
        <fullName evidence="1">Uncharacterized protein</fullName>
    </submittedName>
</protein>
<accession>A0A917Q6G0</accession>
<name>A0A917Q6G0_9HYPH</name>
<gene>
    <name evidence="1" type="ORF">GCM10011322_16720</name>
</gene>
<evidence type="ECO:0000313" key="2">
    <source>
        <dbReference type="Proteomes" id="UP000600449"/>
    </source>
</evidence>